<dbReference type="NCBIfam" id="NF005414">
    <property type="entry name" value="PRK06988.1"/>
    <property type="match status" value="1"/>
</dbReference>
<dbReference type="PANTHER" id="PTHR11138:SF5">
    <property type="entry name" value="METHIONYL-TRNA FORMYLTRANSFERASE, MITOCHONDRIAL"/>
    <property type="match status" value="1"/>
</dbReference>
<dbReference type="Gene3D" id="3.40.50.12230">
    <property type="match status" value="1"/>
</dbReference>
<dbReference type="PANTHER" id="PTHR11138">
    <property type="entry name" value="METHIONYL-TRNA FORMYLTRANSFERASE"/>
    <property type="match status" value="1"/>
</dbReference>
<feature type="domain" description="Formyl transferase N-terminal" evidence="1">
    <location>
        <begin position="21"/>
        <end position="176"/>
    </location>
</feature>
<organism evidence="3">
    <name type="scientific">hydrocarbon metagenome</name>
    <dbReference type="NCBI Taxonomy" id="938273"/>
    <lineage>
        <taxon>unclassified sequences</taxon>
        <taxon>metagenomes</taxon>
        <taxon>ecological metagenomes</taxon>
    </lineage>
</organism>
<name>A0A0W8FT72_9ZZZZ</name>
<dbReference type="InterPro" id="IPR036477">
    <property type="entry name" value="Formyl_transf_N_sf"/>
</dbReference>
<dbReference type="AlphaFoldDB" id="A0A0W8FT72"/>
<evidence type="ECO:0000259" key="1">
    <source>
        <dbReference type="Pfam" id="PF00551"/>
    </source>
</evidence>
<sequence length="305" mass="34556">MKTVVFAYHNMGLTGLEALIRHGYDIAAVFTHEDEPGENCWFGSVKKWAQEKGIKVYTTEEINSPQWVEKLTAIKPDAIFSFYYRKMIGRDILDLSRVGAFNLHGSLLPAYRGRCPVNWVLINGEKQTGVTLHYMIEKPDAGDIVGQKAVKIESSDTAKTLYDKLCIAAEKLLDEVLPLIKKEQIPQQKQNLRQGSYYGGRRPEDGRIDWKKSANEIYNLIRGVTDPYPGAFAFLDNGDKIIIWWGETTNTKETASGKLNITEKEVLVQTGENAIKLIEVEINGKRLKGKQINNYFKDGKVLELR</sequence>
<dbReference type="InterPro" id="IPR005793">
    <property type="entry name" value="Formyl_trans_C"/>
</dbReference>
<protein>
    <recommendedName>
        <fullName evidence="4">Methionyl-tRNA formyltransferase</fullName>
    </recommendedName>
</protein>
<dbReference type="GO" id="GO:0004479">
    <property type="term" value="F:methionyl-tRNA formyltransferase activity"/>
    <property type="evidence" value="ECO:0007669"/>
    <property type="project" value="TreeGrafter"/>
</dbReference>
<dbReference type="SUPFAM" id="SSF50486">
    <property type="entry name" value="FMT C-terminal domain-like"/>
    <property type="match status" value="1"/>
</dbReference>
<evidence type="ECO:0000259" key="2">
    <source>
        <dbReference type="Pfam" id="PF02911"/>
    </source>
</evidence>
<gene>
    <name evidence="3" type="ORF">ASZ90_006086</name>
</gene>
<proteinExistence type="predicted"/>
<accession>A0A0W8FT72</accession>
<reference evidence="3" key="1">
    <citation type="journal article" date="2015" name="Proc. Natl. Acad. Sci. U.S.A.">
        <title>Networks of energetic and metabolic interactions define dynamics in microbial communities.</title>
        <authorList>
            <person name="Embree M."/>
            <person name="Liu J.K."/>
            <person name="Al-Bassam M.M."/>
            <person name="Zengler K."/>
        </authorList>
    </citation>
    <scope>NUCLEOTIDE SEQUENCE</scope>
</reference>
<dbReference type="InterPro" id="IPR002376">
    <property type="entry name" value="Formyl_transf_N"/>
</dbReference>
<dbReference type="Pfam" id="PF00551">
    <property type="entry name" value="Formyl_trans_N"/>
    <property type="match status" value="1"/>
</dbReference>
<dbReference type="InterPro" id="IPR011034">
    <property type="entry name" value="Formyl_transferase-like_C_sf"/>
</dbReference>
<dbReference type="Pfam" id="PF02911">
    <property type="entry name" value="Formyl_trans_C"/>
    <property type="match status" value="1"/>
</dbReference>
<dbReference type="EMBL" id="LNQE01000862">
    <property type="protein sequence ID" value="KUG24120.1"/>
    <property type="molecule type" value="Genomic_DNA"/>
</dbReference>
<feature type="domain" description="Formyl transferase C-terminal" evidence="2">
    <location>
        <begin position="203"/>
        <end position="294"/>
    </location>
</feature>
<dbReference type="GO" id="GO:0005829">
    <property type="term" value="C:cytosol"/>
    <property type="evidence" value="ECO:0007669"/>
    <property type="project" value="TreeGrafter"/>
</dbReference>
<evidence type="ECO:0008006" key="4">
    <source>
        <dbReference type="Google" id="ProtNLM"/>
    </source>
</evidence>
<comment type="caution">
    <text evidence="3">The sequence shown here is derived from an EMBL/GenBank/DDBJ whole genome shotgun (WGS) entry which is preliminary data.</text>
</comment>
<evidence type="ECO:0000313" key="3">
    <source>
        <dbReference type="EMBL" id="KUG24120.1"/>
    </source>
</evidence>
<dbReference type="SUPFAM" id="SSF53328">
    <property type="entry name" value="Formyltransferase"/>
    <property type="match status" value="1"/>
</dbReference>